<dbReference type="AlphaFoldDB" id="A0A7R7J0E9"/>
<organism evidence="2 3">
    <name type="scientific">Citrifermentans bremense</name>
    <dbReference type="NCBI Taxonomy" id="60035"/>
    <lineage>
        <taxon>Bacteria</taxon>
        <taxon>Pseudomonadati</taxon>
        <taxon>Thermodesulfobacteriota</taxon>
        <taxon>Desulfuromonadia</taxon>
        <taxon>Geobacterales</taxon>
        <taxon>Geobacteraceae</taxon>
        <taxon>Citrifermentans</taxon>
    </lineage>
</organism>
<evidence type="ECO:0000313" key="2">
    <source>
        <dbReference type="EMBL" id="BCO11610.1"/>
    </source>
</evidence>
<name>A0A7R7J0E9_9BACT</name>
<evidence type="ECO:0000256" key="1">
    <source>
        <dbReference type="SAM" id="MobiDB-lite"/>
    </source>
</evidence>
<feature type="region of interest" description="Disordered" evidence="1">
    <location>
        <begin position="9"/>
        <end position="28"/>
    </location>
</feature>
<gene>
    <name evidence="2" type="ORF">GEOBRER4_n3740</name>
</gene>
<sequence>MKQRIRDILTLLPHGEESSDSESMSMQCRSLPFQSNRVSLARFE</sequence>
<dbReference type="EMBL" id="AP023213">
    <property type="protein sequence ID" value="BCO11610.1"/>
    <property type="molecule type" value="Genomic_DNA"/>
</dbReference>
<accession>A0A7R7J0E9</accession>
<keyword evidence="3" id="KW-1185">Reference proteome</keyword>
<proteinExistence type="predicted"/>
<protein>
    <submittedName>
        <fullName evidence="2">Uncharacterized protein</fullName>
    </submittedName>
</protein>
<reference evidence="2 3" key="1">
    <citation type="submission" date="2020-06" db="EMBL/GenBank/DDBJ databases">
        <title>Interaction of electrochemicaly active bacteria, Geobacter bremensis R4 on different carbon anode.</title>
        <authorList>
            <person name="Meng L."/>
            <person name="Yoshida N."/>
        </authorList>
    </citation>
    <scope>NUCLEOTIDE SEQUENCE [LARGE SCALE GENOMIC DNA]</scope>
    <source>
        <strain evidence="2 3">R4</strain>
    </source>
</reference>
<evidence type="ECO:0000313" key="3">
    <source>
        <dbReference type="Proteomes" id="UP000515472"/>
    </source>
</evidence>
<dbReference type="Proteomes" id="UP000515472">
    <property type="component" value="Chromosome"/>
</dbReference>